<proteinExistence type="predicted"/>
<organism evidence="1 2">
    <name type="scientific">Hymenolepis diminuta</name>
    <name type="common">Rat tapeworm</name>
    <dbReference type="NCBI Taxonomy" id="6216"/>
    <lineage>
        <taxon>Eukaryota</taxon>
        <taxon>Metazoa</taxon>
        <taxon>Spiralia</taxon>
        <taxon>Lophotrochozoa</taxon>
        <taxon>Platyhelminthes</taxon>
        <taxon>Cestoda</taxon>
        <taxon>Eucestoda</taxon>
        <taxon>Cyclophyllidea</taxon>
        <taxon>Hymenolepididae</taxon>
        <taxon>Hymenolepis</taxon>
    </lineage>
</organism>
<gene>
    <name evidence="1" type="ORF">WMSIL1_LOCUS5551</name>
</gene>
<dbReference type="EMBL" id="CABIJS010000177">
    <property type="protein sequence ID" value="VUZ45413.1"/>
    <property type="molecule type" value="Genomic_DNA"/>
</dbReference>
<sequence>KTNRKQNAKKPNAEQLQVTIDENPTCTTGELSKTSNASRHLTVYRKVKRLGWKSPRGWQMYPTWEVGFIRNQTPMACDLLCFTASS</sequence>
<dbReference type="AlphaFoldDB" id="A0A564YFL3"/>
<protein>
    <submittedName>
        <fullName evidence="1">Uncharacterized protein</fullName>
    </submittedName>
</protein>
<dbReference type="Proteomes" id="UP000321570">
    <property type="component" value="Unassembled WGS sequence"/>
</dbReference>
<name>A0A564YFL3_HYMDI</name>
<reference evidence="1 2" key="1">
    <citation type="submission" date="2019-07" db="EMBL/GenBank/DDBJ databases">
        <authorList>
            <person name="Jastrzebski P J."/>
            <person name="Paukszto L."/>
            <person name="Jastrzebski P J."/>
        </authorList>
    </citation>
    <scope>NUCLEOTIDE SEQUENCE [LARGE SCALE GENOMIC DNA]</scope>
    <source>
        <strain evidence="1 2">WMS-il1</strain>
    </source>
</reference>
<evidence type="ECO:0000313" key="1">
    <source>
        <dbReference type="EMBL" id="VUZ45413.1"/>
    </source>
</evidence>
<evidence type="ECO:0000313" key="2">
    <source>
        <dbReference type="Proteomes" id="UP000321570"/>
    </source>
</evidence>
<accession>A0A564YFL3</accession>
<keyword evidence="2" id="KW-1185">Reference proteome</keyword>
<feature type="non-terminal residue" evidence="1">
    <location>
        <position position="1"/>
    </location>
</feature>